<dbReference type="Gramene" id="PGSC0003DMT400033846">
    <property type="protein sequence ID" value="PGSC0003DMT400033846"/>
    <property type="gene ID" value="PGSC0003DMG400013004"/>
</dbReference>
<keyword evidence="3" id="KW-1185">Reference proteome</keyword>
<evidence type="ECO:0000313" key="2">
    <source>
        <dbReference type="EnsemblPlants" id="PGSC0003DMT400033846"/>
    </source>
</evidence>
<proteinExistence type="predicted"/>
<dbReference type="EnsemblPlants" id="PGSC0003DMT400033846">
    <property type="protein sequence ID" value="PGSC0003DMT400033846"/>
    <property type="gene ID" value="PGSC0003DMG400013004"/>
</dbReference>
<dbReference type="AlphaFoldDB" id="M1AZS7"/>
<reference evidence="2" key="2">
    <citation type="submission" date="2015-06" db="UniProtKB">
        <authorList>
            <consortium name="EnsemblPlants"/>
        </authorList>
    </citation>
    <scope>IDENTIFICATION</scope>
    <source>
        <strain evidence="2">DM1-3 516 R44</strain>
    </source>
</reference>
<organism evidence="2 3">
    <name type="scientific">Solanum tuberosum</name>
    <name type="common">Potato</name>
    <dbReference type="NCBI Taxonomy" id="4113"/>
    <lineage>
        <taxon>Eukaryota</taxon>
        <taxon>Viridiplantae</taxon>
        <taxon>Streptophyta</taxon>
        <taxon>Embryophyta</taxon>
        <taxon>Tracheophyta</taxon>
        <taxon>Spermatophyta</taxon>
        <taxon>Magnoliopsida</taxon>
        <taxon>eudicotyledons</taxon>
        <taxon>Gunneridae</taxon>
        <taxon>Pentapetalae</taxon>
        <taxon>asterids</taxon>
        <taxon>lamiids</taxon>
        <taxon>Solanales</taxon>
        <taxon>Solanaceae</taxon>
        <taxon>Solanoideae</taxon>
        <taxon>Solaneae</taxon>
        <taxon>Solanum</taxon>
    </lineage>
</organism>
<reference evidence="3" key="1">
    <citation type="journal article" date="2011" name="Nature">
        <title>Genome sequence and analysis of the tuber crop potato.</title>
        <authorList>
            <consortium name="The Potato Genome Sequencing Consortium"/>
        </authorList>
    </citation>
    <scope>NUCLEOTIDE SEQUENCE [LARGE SCALE GENOMIC DNA]</scope>
    <source>
        <strain evidence="3">cv. DM1-3 516 R44</strain>
    </source>
</reference>
<dbReference type="HOGENOM" id="CLU_1791890_0_0_1"/>
<evidence type="ECO:0000256" key="1">
    <source>
        <dbReference type="SAM" id="MobiDB-lite"/>
    </source>
</evidence>
<accession>M1AZS7</accession>
<feature type="region of interest" description="Disordered" evidence="1">
    <location>
        <begin position="38"/>
        <end position="58"/>
    </location>
</feature>
<evidence type="ECO:0000313" key="3">
    <source>
        <dbReference type="Proteomes" id="UP000011115"/>
    </source>
</evidence>
<protein>
    <submittedName>
        <fullName evidence="2">Growth-regulating factor 3</fullName>
    </submittedName>
</protein>
<name>M1AZS7_SOLTU</name>
<dbReference type="Proteomes" id="UP000011115">
    <property type="component" value="Unassembled WGS sequence"/>
</dbReference>
<sequence>GMKEEVGEHVFFSEASGTMTSTCGSNSLESDTWQLSPLTMSSSPMKQRTTYSPSQSTAHSYLQLQNLNESSRQNYYYHNDVEKEDHQPKKVMHHFFDEWPPKDNKHSWLDSDDKFSGLSKTQLSISIPNPSQDLFITTNGKLLNS</sequence>